<evidence type="ECO:0000313" key="2">
    <source>
        <dbReference type="EMBL" id="JAF99307.1"/>
    </source>
</evidence>
<feature type="non-terminal residue" evidence="2">
    <location>
        <position position="1"/>
    </location>
</feature>
<sequence>TAHVKLQNGQILHRSINHLYPLEIQSQTDACDSSEQSELTPTLNSERSNSDSLTQSTPASPPPHKSHTDHHEPVPLEDQQQASDNTPDVPPDRSVPRSSRAAAHRARLQIR</sequence>
<name>A0A0A9VYN8_LYGHE</name>
<feature type="compositionally biased region" description="Basic residues" evidence="1">
    <location>
        <begin position="102"/>
        <end position="111"/>
    </location>
</feature>
<feature type="compositionally biased region" description="Polar residues" evidence="1">
    <location>
        <begin position="27"/>
        <end position="58"/>
    </location>
</feature>
<reference evidence="2" key="1">
    <citation type="journal article" date="2014" name="PLoS ONE">
        <title>Transcriptome-Based Identification of ABC Transporters in the Western Tarnished Plant Bug Lygus hesperus.</title>
        <authorList>
            <person name="Hull J.J."/>
            <person name="Chaney K."/>
            <person name="Geib S.M."/>
            <person name="Fabrick J.A."/>
            <person name="Brent C.S."/>
            <person name="Walsh D."/>
            <person name="Lavine L.C."/>
        </authorList>
    </citation>
    <scope>NUCLEOTIDE SEQUENCE</scope>
</reference>
<dbReference type="EMBL" id="GBHO01044296">
    <property type="protein sequence ID" value="JAF99307.1"/>
    <property type="molecule type" value="Transcribed_RNA"/>
</dbReference>
<evidence type="ECO:0000256" key="1">
    <source>
        <dbReference type="SAM" id="MobiDB-lite"/>
    </source>
</evidence>
<protein>
    <submittedName>
        <fullName evidence="2">NK-tumor recognition protein</fullName>
    </submittedName>
</protein>
<reference evidence="2" key="2">
    <citation type="submission" date="2014-07" db="EMBL/GenBank/DDBJ databases">
        <authorList>
            <person name="Hull J."/>
        </authorList>
    </citation>
    <scope>NUCLEOTIDE SEQUENCE</scope>
</reference>
<organism evidence="2">
    <name type="scientific">Lygus hesperus</name>
    <name type="common">Western plant bug</name>
    <dbReference type="NCBI Taxonomy" id="30085"/>
    <lineage>
        <taxon>Eukaryota</taxon>
        <taxon>Metazoa</taxon>
        <taxon>Ecdysozoa</taxon>
        <taxon>Arthropoda</taxon>
        <taxon>Hexapoda</taxon>
        <taxon>Insecta</taxon>
        <taxon>Pterygota</taxon>
        <taxon>Neoptera</taxon>
        <taxon>Paraneoptera</taxon>
        <taxon>Hemiptera</taxon>
        <taxon>Heteroptera</taxon>
        <taxon>Panheteroptera</taxon>
        <taxon>Cimicomorpha</taxon>
        <taxon>Miridae</taxon>
        <taxon>Mirini</taxon>
        <taxon>Lygus</taxon>
    </lineage>
</organism>
<gene>
    <name evidence="2" type="primary">Nktr</name>
    <name evidence="2" type="ORF">CM83_105015</name>
</gene>
<feature type="non-terminal residue" evidence="2">
    <location>
        <position position="111"/>
    </location>
</feature>
<dbReference type="AlphaFoldDB" id="A0A0A9VYN8"/>
<feature type="region of interest" description="Disordered" evidence="1">
    <location>
        <begin position="27"/>
        <end position="111"/>
    </location>
</feature>
<accession>A0A0A9VYN8</accession>
<proteinExistence type="predicted"/>